<evidence type="ECO:0000313" key="2">
    <source>
        <dbReference type="Proteomes" id="UP000215158"/>
    </source>
</evidence>
<sequence length="151" mass="17035">MIQGHRDKQATNGFTPVWMDIAFKERGVKRYGVGECNPRIAEYNESTQLAGYDDKIAWCSSFLNWCMKQSDIAGTRSALARSWLTWGNELAAPIYGCVAVLTADDAVEWKGHVGFFLGSDARNVHLFGGNQLEEVRELAYPLDRVLAYRWP</sequence>
<organism evidence="1 2">
    <name type="scientific">Paraburkholderia aromaticivorans</name>
    <dbReference type="NCBI Taxonomy" id="2026199"/>
    <lineage>
        <taxon>Bacteria</taxon>
        <taxon>Pseudomonadati</taxon>
        <taxon>Pseudomonadota</taxon>
        <taxon>Betaproteobacteria</taxon>
        <taxon>Burkholderiales</taxon>
        <taxon>Burkholderiaceae</taxon>
        <taxon>Paraburkholderia</taxon>
    </lineage>
</organism>
<dbReference type="OrthoDB" id="8776734at2"/>
<evidence type="ECO:0000313" key="1">
    <source>
        <dbReference type="EMBL" id="ASW03468.1"/>
    </source>
</evidence>
<keyword evidence="2" id="KW-1185">Reference proteome</keyword>
<keyword evidence="1" id="KW-0614">Plasmid</keyword>
<proteinExistence type="predicted"/>
<protein>
    <submittedName>
        <fullName evidence="1">TIGR02594 family protein</fullName>
    </submittedName>
</protein>
<dbReference type="RefSeq" id="WP_095423296.1">
    <property type="nucleotide sequence ID" value="NZ_CP022991.1"/>
</dbReference>
<gene>
    <name evidence="1" type="ORF">CJU94_35440</name>
</gene>
<dbReference type="EMBL" id="CP022991">
    <property type="protein sequence ID" value="ASW03468.1"/>
    <property type="molecule type" value="Genomic_DNA"/>
</dbReference>
<accession>A0A248VWU7</accession>
<geneLocation type="plasmid" evidence="1 2">
    <name>pBN1</name>
</geneLocation>
<dbReference type="InterPro" id="IPR013423">
    <property type="entry name" value="CHP02594"/>
</dbReference>
<dbReference type="NCBIfam" id="TIGR02594">
    <property type="entry name" value="TIGR02594 family protein"/>
    <property type="match status" value="1"/>
</dbReference>
<reference evidence="1 2" key="1">
    <citation type="submission" date="2017-08" db="EMBL/GenBank/DDBJ databases">
        <title>Identification and genetic characteristics of simultaneous BTEX- and naphthalene-degrading Paraburkholderia sp. BN5 isolated from petroleum-contaminated soil.</title>
        <authorList>
            <person name="Lee Y."/>
            <person name="Jeon C.O."/>
        </authorList>
    </citation>
    <scope>NUCLEOTIDE SEQUENCE [LARGE SCALE GENOMIC DNA]</scope>
    <source>
        <strain evidence="1 2">BN5</strain>
        <plasmid evidence="1 2">pBN1</plasmid>
    </source>
</reference>
<name>A0A248VWU7_9BURK</name>
<dbReference type="Proteomes" id="UP000215158">
    <property type="component" value="Plasmid pBN1"/>
</dbReference>
<dbReference type="AlphaFoldDB" id="A0A248VWU7"/>
<dbReference type="KEGG" id="parb:CJU94_35440"/>